<evidence type="ECO:0000259" key="3">
    <source>
        <dbReference type="PROSITE" id="PS50943"/>
    </source>
</evidence>
<organism evidence="4 5">
    <name type="scientific">Syntrophomonas zehnderi OL-4</name>
    <dbReference type="NCBI Taxonomy" id="690567"/>
    <lineage>
        <taxon>Bacteria</taxon>
        <taxon>Bacillati</taxon>
        <taxon>Bacillota</taxon>
        <taxon>Clostridia</taxon>
        <taxon>Eubacteriales</taxon>
        <taxon>Syntrophomonadaceae</taxon>
        <taxon>Syntrophomonas</taxon>
    </lineage>
</organism>
<evidence type="ECO:0000313" key="4">
    <source>
        <dbReference type="EMBL" id="CFX15777.1"/>
    </source>
</evidence>
<name>A0A0E4GCJ7_9FIRM</name>
<gene>
    <name evidence="4" type="ORF">649</name>
</gene>
<dbReference type="InterPro" id="IPR010982">
    <property type="entry name" value="Lambda_DNA-bd_dom_sf"/>
</dbReference>
<evidence type="ECO:0000256" key="1">
    <source>
        <dbReference type="ARBA" id="ARBA00023125"/>
    </source>
</evidence>
<dbReference type="PANTHER" id="PTHR46558:SF11">
    <property type="entry name" value="HTH-TYPE TRANSCRIPTIONAL REGULATOR XRE"/>
    <property type="match status" value="1"/>
</dbReference>
<dbReference type="SUPFAM" id="SSF47413">
    <property type="entry name" value="lambda repressor-like DNA-binding domains"/>
    <property type="match status" value="1"/>
</dbReference>
<feature type="domain" description="HTH cro/C1-type" evidence="3">
    <location>
        <begin position="11"/>
        <end position="65"/>
    </location>
</feature>
<feature type="compositionally biased region" description="Low complexity" evidence="2">
    <location>
        <begin position="141"/>
        <end position="152"/>
    </location>
</feature>
<keyword evidence="1" id="KW-0238">DNA-binding</keyword>
<dbReference type="PROSITE" id="PS50943">
    <property type="entry name" value="HTH_CROC1"/>
    <property type="match status" value="1"/>
</dbReference>
<keyword evidence="5" id="KW-1185">Reference proteome</keyword>
<accession>A0A0E4GCJ7</accession>
<dbReference type="PANTHER" id="PTHR46558">
    <property type="entry name" value="TRACRIPTIONAL REGULATORY PROTEIN-RELATED-RELATED"/>
    <property type="match status" value="1"/>
</dbReference>
<evidence type="ECO:0000256" key="2">
    <source>
        <dbReference type="SAM" id="MobiDB-lite"/>
    </source>
</evidence>
<dbReference type="Gene3D" id="1.10.260.40">
    <property type="entry name" value="lambda repressor-like DNA-binding domains"/>
    <property type="match status" value="1"/>
</dbReference>
<protein>
    <submittedName>
        <fullName evidence="4">Cro/C1-type helix-turn-helix domain</fullName>
    </submittedName>
</protein>
<evidence type="ECO:0000313" key="5">
    <source>
        <dbReference type="Proteomes" id="UP000045545"/>
    </source>
</evidence>
<dbReference type="GO" id="GO:0003677">
    <property type="term" value="F:DNA binding"/>
    <property type="evidence" value="ECO:0007669"/>
    <property type="project" value="UniProtKB-KW"/>
</dbReference>
<sequence>MFDREKFASRLRVLRSEQSISTRKLGKEINISSSAITQFEKGTSLPALDTLTSLANFFEVSTDYLLGITDNPSPLPDVGKSTFTLAELPGEDYYFSGNTNENNENKPNKDELRKLTEGLDDESVAELKKYAEYLRIRQTLDSGSDESSAGSDINDNARGVK</sequence>
<dbReference type="RefSeq" id="WP_076982596.1">
    <property type="nucleotide sequence ID" value="NZ_CGIH01000009.1"/>
</dbReference>
<reference evidence="4 5" key="1">
    <citation type="submission" date="2015-03" db="EMBL/GenBank/DDBJ databases">
        <authorList>
            <person name="Murphy D."/>
        </authorList>
    </citation>
    <scope>NUCLEOTIDE SEQUENCE [LARGE SCALE GENOMIC DNA]</scope>
    <source>
        <strain evidence="4 5">OL-4</strain>
    </source>
</reference>
<dbReference type="EMBL" id="CGIH01000009">
    <property type="protein sequence ID" value="CFX15777.1"/>
    <property type="molecule type" value="Genomic_DNA"/>
</dbReference>
<proteinExistence type="predicted"/>
<dbReference type="AlphaFoldDB" id="A0A0E4GCJ7"/>
<dbReference type="Proteomes" id="UP000045545">
    <property type="component" value="Unassembled WGS sequence"/>
</dbReference>
<dbReference type="InterPro" id="IPR001387">
    <property type="entry name" value="Cro/C1-type_HTH"/>
</dbReference>
<dbReference type="SMART" id="SM00530">
    <property type="entry name" value="HTH_XRE"/>
    <property type="match status" value="1"/>
</dbReference>
<feature type="region of interest" description="Disordered" evidence="2">
    <location>
        <begin position="140"/>
        <end position="161"/>
    </location>
</feature>
<dbReference type="Pfam" id="PF01381">
    <property type="entry name" value="HTH_3"/>
    <property type="match status" value="1"/>
</dbReference>
<dbReference type="OrthoDB" id="1766270at2"/>
<dbReference type="CDD" id="cd00093">
    <property type="entry name" value="HTH_XRE"/>
    <property type="match status" value="1"/>
</dbReference>
<dbReference type="STRING" id="690567.649"/>